<protein>
    <submittedName>
        <fullName evidence="2">Outer cell wall protein</fullName>
    </submittedName>
</protein>
<dbReference type="Proteomes" id="UP000032102">
    <property type="component" value="Unassembled WGS sequence"/>
</dbReference>
<dbReference type="InterPro" id="IPR014755">
    <property type="entry name" value="Cu-Rt/internalin_Ig-like"/>
</dbReference>
<sequence length="1118" mass="117877">MTFAFFYRASLGGPDERREQKFATLVGESFLNVTHKYFTHTTKVDVPVVTPKVESVSAINAKQVKVTFNKPVNRVSAEDVDNYTISGDGVTSTSLQYAKLADEKSVILTLEYDNAALSASDVAFANGKEYELTVSKDITFKSGSKLGEDKKVKFTANDVEVPTVKNVTTLASDLIEVEFSEPVKMNSSAEVAANYEIKRIDEEGKEVGVAGLSISAAALTDSDNTKVLLQLSGAQLSPGQTYRIYVNKPLGIVDYAGYKVPAFTKDFKLESDTSVPQGVSAEVIDPKVVLVKFNKYVVAQPTDFYYNTTGTATNKANTATEAVYVGNNTYKVTFGSIMPAGKVYVFADGVYDALGNPAPTAKFEVTVNETQAPAVSSVEVVDSETIKVTFNEDIAVRDTATLDDDGNPIPGNTIQNARKYYEIKDKDGNVILIKDVRVGEKSNGNPDYSVRLIKLYPGNGLKTGANTIKVTGIKGSLDRTIADYTTTINVAAAEKMGVKLIAKKAAGTVNKDQFVLSLDPAKAQPAAEGQYSPLNLENWTVTTTLGTVRNLKDIPGASVTKISDYAYLVSTDKNQLATGDVTLSGLKTADGKSIEVVKQSVTFGTNGASYMDISSISGTNKFVESSTLTKDEITLKVNTLLNSVSAGDFQLYQDGVLMSGNPITSVTFTNNYKDGNSTITIKTTGLDLTSHTYSLKTVTNPGTKDVFGYTLVGSKGLALADTSAATMTKAYVIGDLIDTDVASGFQGAVSNLDGLTADTDGNNNRVIVEFNKAVSDANLNEADFVVVDSKGREYTVSNVESATDGKVLALTTSSALPAGEEFTVKLTKNLSVENVASGNIETRSFYLTGVSAAKGDYAGIYDGKEEIKLSFNQLLDLGMTLPTAYTLTSGNGTGTYESLGFAGLGTLTATISDAANTIVDAAGAVSADIDDNNKDIVITLTGFAGMTEPTNFTEVLEFAPNVSLVSAEGIPVNPVVTKKMSVGSLVSAPSISASFLPGTASFTVTNNYNMSLSGTYTNVDILSTTATGAPVDIADTATGQHLTIDTTATINGAVQTLVATLNSDGSITVTGTANAAVDQDVTFTLTDTATSASTTVTLNLKATQSNGSDFTVTVKSVN</sequence>
<name>A0A0D0QYX8_9BACL</name>
<dbReference type="Gene3D" id="2.60.40.1220">
    <property type="match status" value="3"/>
</dbReference>
<comment type="caution">
    <text evidence="2">The sequence shown here is derived from an EMBL/GenBank/DDBJ whole genome shotgun (WGS) entry which is preliminary data.</text>
</comment>
<keyword evidence="3" id="KW-1185">Reference proteome</keyword>
<keyword evidence="1" id="KW-0732">Signal</keyword>
<evidence type="ECO:0000313" key="2">
    <source>
        <dbReference type="EMBL" id="KIQ94694.1"/>
    </source>
</evidence>
<dbReference type="AlphaFoldDB" id="A0A0D0QYX8"/>
<evidence type="ECO:0000313" key="3">
    <source>
        <dbReference type="Proteomes" id="UP000032102"/>
    </source>
</evidence>
<dbReference type="EMBL" id="JXTH01000017">
    <property type="protein sequence ID" value="KIQ94694.1"/>
    <property type="molecule type" value="Genomic_DNA"/>
</dbReference>
<accession>A0A0D0QYX8</accession>
<proteinExistence type="predicted"/>
<gene>
    <name evidence="2" type="ORF">LH47_01162</name>
</gene>
<evidence type="ECO:0000256" key="1">
    <source>
        <dbReference type="ARBA" id="ARBA00022729"/>
    </source>
</evidence>
<dbReference type="RefSeq" id="WP_043965533.1">
    <property type="nucleotide sequence ID" value="NZ_JXTH01000017.1"/>
</dbReference>
<dbReference type="PATRIC" id="fig|404937.3.peg.1210"/>
<organism evidence="2 3">
    <name type="scientific">Anoxybacillus thermarum</name>
    <dbReference type="NCBI Taxonomy" id="404937"/>
    <lineage>
        <taxon>Bacteria</taxon>
        <taxon>Bacillati</taxon>
        <taxon>Bacillota</taxon>
        <taxon>Bacilli</taxon>
        <taxon>Bacillales</taxon>
        <taxon>Anoxybacillaceae</taxon>
        <taxon>Anoxybacillus</taxon>
    </lineage>
</organism>
<reference evidence="2 3" key="1">
    <citation type="submission" date="2015-01" db="EMBL/GenBank/DDBJ databases">
        <title>Draft genome of Anoxybacillus thermarum strain AF/04.</title>
        <authorList>
            <person name="Poli A."/>
            <person name="Nicolaus B."/>
            <person name="Chan K.-G."/>
            <person name="Kahar U.M."/>
            <person name="Yaakob A.S."/>
            <person name="Chan C.S."/>
            <person name="Goh K.M."/>
        </authorList>
    </citation>
    <scope>NUCLEOTIDE SEQUENCE [LARGE SCALE GENOMIC DNA]</scope>
    <source>
        <strain evidence="2 3">AF/04</strain>
    </source>
</reference>